<name>A0AAV7F5R4_ARIFI</name>
<keyword evidence="16" id="KW-1185">Reference proteome</keyword>
<proteinExistence type="predicted"/>
<dbReference type="SMART" id="SM00220">
    <property type="entry name" value="S_TKc"/>
    <property type="match status" value="1"/>
</dbReference>
<evidence type="ECO:0000256" key="9">
    <source>
        <dbReference type="ARBA" id="ARBA00023136"/>
    </source>
</evidence>
<dbReference type="InterPro" id="IPR043891">
    <property type="entry name" value="SPARK"/>
</dbReference>
<evidence type="ECO:0000256" key="6">
    <source>
        <dbReference type="ARBA" id="ARBA00022741"/>
    </source>
</evidence>
<evidence type="ECO:0000256" key="3">
    <source>
        <dbReference type="ARBA" id="ARBA00022527"/>
    </source>
</evidence>
<evidence type="ECO:0000256" key="10">
    <source>
        <dbReference type="ARBA" id="ARBA00047899"/>
    </source>
</evidence>
<sequence>MAGHTILSLFLFLLLCNIDPSMSFCSLDFKLFPFEARPECLNQPSGLLPDAWTPSCCQSALEPVFQAMAIRANASRSIFLDPAQAEECSEAFQSLHNRTDLKKCRLTDFIALSAAMGICSKDVNSIASFLGLERFGALQSSCSILNTDGFSDEACLKCTDSYKESLEILEQGNGGNADHVMTQAFCSGALLVTVASFDVGSSSSVHGLFSCLWNEIPFQWPQQKSDKEGLSLSSKILLGGSIFAALLLAILTPILYKITKKKLNEESRKELKDLSVNALRRALEEEQSMPSGSSGFYIFSYAEIAKATNGFSASNLIGEGNLGKVYLGLMPSGQKVAVKQVKKETRLPDFAAVMNTVTKIRHPNLVSVIGYCDKGEQYLVYEYCAGGNLANRLLGNPSREPTSNVLTWEQRLRIAVGIARGLLFLQNNLMGKMIHGDVKLTNILLNEKLEAKLSDYALPQAKNERSSSSVDRESASQRDDRYKFGVVLLQLLTGREVINSSDHSIPDLIDEARALLLQGGDSSGLADPLLNGVYNAITFQRVLLLAIFCTAAQERERPTLEEILLKLQEARAFL</sequence>
<dbReference type="GO" id="GO:0005524">
    <property type="term" value="F:ATP binding"/>
    <property type="evidence" value="ECO:0007669"/>
    <property type="project" value="UniProtKB-KW"/>
</dbReference>
<evidence type="ECO:0000256" key="7">
    <source>
        <dbReference type="ARBA" id="ARBA00022840"/>
    </source>
</evidence>
<evidence type="ECO:0000256" key="4">
    <source>
        <dbReference type="ARBA" id="ARBA00022679"/>
    </source>
</evidence>
<comment type="subcellular location">
    <subcellularLocation>
        <location evidence="1">Cell membrane</location>
        <topology evidence="1">Single-pass membrane protein</topology>
    </subcellularLocation>
</comment>
<keyword evidence="7" id="KW-0067">ATP-binding</keyword>
<dbReference type="Pfam" id="PF07714">
    <property type="entry name" value="PK_Tyr_Ser-Thr"/>
    <property type="match status" value="1"/>
</dbReference>
<feature type="signal peptide" evidence="13">
    <location>
        <begin position="1"/>
        <end position="23"/>
    </location>
</feature>
<evidence type="ECO:0000256" key="8">
    <source>
        <dbReference type="ARBA" id="ARBA00022989"/>
    </source>
</evidence>
<keyword evidence="3" id="KW-0723">Serine/threonine-protein kinase</keyword>
<feature type="transmembrane region" description="Helical" evidence="12">
    <location>
        <begin position="236"/>
        <end position="256"/>
    </location>
</feature>
<dbReference type="AlphaFoldDB" id="A0AAV7F5R4"/>
<dbReference type="GO" id="GO:0004674">
    <property type="term" value="F:protein serine/threonine kinase activity"/>
    <property type="evidence" value="ECO:0007669"/>
    <property type="project" value="UniProtKB-KW"/>
</dbReference>
<evidence type="ECO:0000256" key="13">
    <source>
        <dbReference type="SAM" id="SignalP"/>
    </source>
</evidence>
<evidence type="ECO:0000256" key="1">
    <source>
        <dbReference type="ARBA" id="ARBA00004162"/>
    </source>
</evidence>
<evidence type="ECO:0000256" key="11">
    <source>
        <dbReference type="ARBA" id="ARBA00048679"/>
    </source>
</evidence>
<keyword evidence="13" id="KW-0732">Signal</keyword>
<evidence type="ECO:0000313" key="16">
    <source>
        <dbReference type="Proteomes" id="UP000825729"/>
    </source>
</evidence>
<keyword evidence="6" id="KW-0547">Nucleotide-binding</keyword>
<dbReference type="SUPFAM" id="SSF56112">
    <property type="entry name" value="Protein kinase-like (PK-like)"/>
    <property type="match status" value="1"/>
</dbReference>
<gene>
    <name evidence="15" type="ORF">H6P81_000821</name>
</gene>
<feature type="chain" id="PRO_5043933394" description="non-specific serine/threonine protein kinase" evidence="13">
    <location>
        <begin position="24"/>
        <end position="574"/>
    </location>
</feature>
<comment type="catalytic activity">
    <reaction evidence="10">
        <text>L-threonyl-[protein] + ATP = O-phospho-L-threonyl-[protein] + ADP + H(+)</text>
        <dbReference type="Rhea" id="RHEA:46608"/>
        <dbReference type="Rhea" id="RHEA-COMP:11060"/>
        <dbReference type="Rhea" id="RHEA-COMP:11605"/>
        <dbReference type="ChEBI" id="CHEBI:15378"/>
        <dbReference type="ChEBI" id="CHEBI:30013"/>
        <dbReference type="ChEBI" id="CHEBI:30616"/>
        <dbReference type="ChEBI" id="CHEBI:61977"/>
        <dbReference type="ChEBI" id="CHEBI:456216"/>
        <dbReference type="EC" id="2.7.11.1"/>
    </reaction>
</comment>
<evidence type="ECO:0000256" key="12">
    <source>
        <dbReference type="SAM" id="Phobius"/>
    </source>
</evidence>
<keyword evidence="8 12" id="KW-1133">Transmembrane helix</keyword>
<dbReference type="InterPro" id="IPR000719">
    <property type="entry name" value="Prot_kinase_dom"/>
</dbReference>
<dbReference type="PANTHER" id="PTHR47982">
    <property type="entry name" value="PROLINE-RICH RECEPTOR-LIKE PROTEIN KINASE PERK4"/>
    <property type="match status" value="1"/>
</dbReference>
<keyword evidence="9 12" id="KW-0472">Membrane</keyword>
<feature type="domain" description="Protein kinase" evidence="14">
    <location>
        <begin position="311"/>
        <end position="574"/>
    </location>
</feature>
<dbReference type="PROSITE" id="PS00108">
    <property type="entry name" value="PROTEIN_KINASE_ST"/>
    <property type="match status" value="1"/>
</dbReference>
<comment type="catalytic activity">
    <reaction evidence="11">
        <text>L-seryl-[protein] + ATP = O-phospho-L-seryl-[protein] + ADP + H(+)</text>
        <dbReference type="Rhea" id="RHEA:17989"/>
        <dbReference type="Rhea" id="RHEA-COMP:9863"/>
        <dbReference type="Rhea" id="RHEA-COMP:11604"/>
        <dbReference type="ChEBI" id="CHEBI:15378"/>
        <dbReference type="ChEBI" id="CHEBI:29999"/>
        <dbReference type="ChEBI" id="CHEBI:30616"/>
        <dbReference type="ChEBI" id="CHEBI:83421"/>
        <dbReference type="ChEBI" id="CHEBI:456216"/>
        <dbReference type="EC" id="2.7.11.1"/>
    </reaction>
</comment>
<evidence type="ECO:0000256" key="2">
    <source>
        <dbReference type="ARBA" id="ARBA00012513"/>
    </source>
</evidence>
<dbReference type="InterPro" id="IPR008271">
    <property type="entry name" value="Ser/Thr_kinase_AS"/>
</dbReference>
<evidence type="ECO:0000259" key="14">
    <source>
        <dbReference type="PROSITE" id="PS50011"/>
    </source>
</evidence>
<dbReference type="Gene3D" id="3.30.200.20">
    <property type="entry name" value="Phosphorylase Kinase, domain 1"/>
    <property type="match status" value="1"/>
</dbReference>
<keyword evidence="5 12" id="KW-0812">Transmembrane</keyword>
<dbReference type="Pfam" id="PF19160">
    <property type="entry name" value="SPARK"/>
    <property type="match status" value="1"/>
</dbReference>
<dbReference type="EC" id="2.7.11.1" evidence="2"/>
<dbReference type="InterPro" id="IPR011009">
    <property type="entry name" value="Kinase-like_dom_sf"/>
</dbReference>
<evidence type="ECO:0000256" key="5">
    <source>
        <dbReference type="ARBA" id="ARBA00022692"/>
    </source>
</evidence>
<dbReference type="EMBL" id="JAINDJ010000002">
    <property type="protein sequence ID" value="KAG9456313.1"/>
    <property type="molecule type" value="Genomic_DNA"/>
</dbReference>
<dbReference type="PANTHER" id="PTHR47982:SF57">
    <property type="entry name" value="PROTEIN KINASE DOMAIN-CONTAINING PROTEIN"/>
    <property type="match status" value="1"/>
</dbReference>
<comment type="caution">
    <text evidence="15">The sequence shown here is derived from an EMBL/GenBank/DDBJ whole genome shotgun (WGS) entry which is preliminary data.</text>
</comment>
<evidence type="ECO:0000313" key="15">
    <source>
        <dbReference type="EMBL" id="KAG9456313.1"/>
    </source>
</evidence>
<reference evidence="15 16" key="1">
    <citation type="submission" date="2021-07" db="EMBL/GenBank/DDBJ databases">
        <title>The Aristolochia fimbriata genome: insights into angiosperm evolution, floral development and chemical biosynthesis.</title>
        <authorList>
            <person name="Jiao Y."/>
        </authorList>
    </citation>
    <scope>NUCLEOTIDE SEQUENCE [LARGE SCALE GENOMIC DNA]</scope>
    <source>
        <strain evidence="15">IBCAS-2021</strain>
        <tissue evidence="15">Leaf</tissue>
    </source>
</reference>
<accession>A0AAV7F5R4</accession>
<dbReference type="PROSITE" id="PS50011">
    <property type="entry name" value="PROTEIN_KINASE_DOM"/>
    <property type="match status" value="1"/>
</dbReference>
<keyword evidence="3" id="KW-0418">Kinase</keyword>
<dbReference type="InterPro" id="IPR047117">
    <property type="entry name" value="PERK1-13-like"/>
</dbReference>
<protein>
    <recommendedName>
        <fullName evidence="2">non-specific serine/threonine protein kinase</fullName>
        <ecNumber evidence="2">2.7.11.1</ecNumber>
    </recommendedName>
</protein>
<dbReference type="Proteomes" id="UP000825729">
    <property type="component" value="Unassembled WGS sequence"/>
</dbReference>
<dbReference type="GO" id="GO:0005886">
    <property type="term" value="C:plasma membrane"/>
    <property type="evidence" value="ECO:0007669"/>
    <property type="project" value="UniProtKB-SubCell"/>
</dbReference>
<dbReference type="Gene3D" id="1.10.510.10">
    <property type="entry name" value="Transferase(Phosphotransferase) domain 1"/>
    <property type="match status" value="1"/>
</dbReference>
<organism evidence="15 16">
    <name type="scientific">Aristolochia fimbriata</name>
    <name type="common">White veined hardy Dutchman's pipe vine</name>
    <dbReference type="NCBI Taxonomy" id="158543"/>
    <lineage>
        <taxon>Eukaryota</taxon>
        <taxon>Viridiplantae</taxon>
        <taxon>Streptophyta</taxon>
        <taxon>Embryophyta</taxon>
        <taxon>Tracheophyta</taxon>
        <taxon>Spermatophyta</taxon>
        <taxon>Magnoliopsida</taxon>
        <taxon>Magnoliidae</taxon>
        <taxon>Piperales</taxon>
        <taxon>Aristolochiaceae</taxon>
        <taxon>Aristolochia</taxon>
    </lineage>
</organism>
<dbReference type="InterPro" id="IPR001245">
    <property type="entry name" value="Ser-Thr/Tyr_kinase_cat_dom"/>
</dbReference>
<keyword evidence="4" id="KW-0808">Transferase</keyword>